<dbReference type="Pfam" id="PF00496">
    <property type="entry name" value="SBP_bac_5"/>
    <property type="match status" value="1"/>
</dbReference>
<protein>
    <submittedName>
        <fullName evidence="3">ABC transporter substrate-binding protein</fullName>
    </submittedName>
</protein>
<evidence type="ECO:0000256" key="1">
    <source>
        <dbReference type="SAM" id="SignalP"/>
    </source>
</evidence>
<dbReference type="Gene3D" id="3.40.190.10">
    <property type="entry name" value="Periplasmic binding protein-like II"/>
    <property type="match status" value="1"/>
</dbReference>
<name>A0ABX1KD08_9MICO</name>
<dbReference type="PROSITE" id="PS51257">
    <property type="entry name" value="PROKAR_LIPOPROTEIN"/>
    <property type="match status" value="1"/>
</dbReference>
<evidence type="ECO:0000313" key="3">
    <source>
        <dbReference type="EMBL" id="NLP84213.1"/>
    </source>
</evidence>
<gene>
    <name evidence="3" type="ORF">HF576_10145</name>
</gene>
<dbReference type="InterPro" id="IPR039424">
    <property type="entry name" value="SBP_5"/>
</dbReference>
<dbReference type="Proteomes" id="UP001429745">
    <property type="component" value="Unassembled WGS sequence"/>
</dbReference>
<dbReference type="RefSeq" id="WP_168912669.1">
    <property type="nucleotide sequence ID" value="NZ_JABACI010000002.1"/>
</dbReference>
<dbReference type="InterPro" id="IPR000914">
    <property type="entry name" value="SBP_5_dom"/>
</dbReference>
<feature type="domain" description="Solute-binding protein family 5" evidence="2">
    <location>
        <begin position="100"/>
        <end position="447"/>
    </location>
</feature>
<keyword evidence="4" id="KW-1185">Reference proteome</keyword>
<dbReference type="Gene3D" id="3.10.105.10">
    <property type="entry name" value="Dipeptide-binding Protein, Domain 3"/>
    <property type="match status" value="1"/>
</dbReference>
<dbReference type="PANTHER" id="PTHR30290">
    <property type="entry name" value="PERIPLASMIC BINDING COMPONENT OF ABC TRANSPORTER"/>
    <property type="match status" value="1"/>
</dbReference>
<dbReference type="CDD" id="cd00995">
    <property type="entry name" value="PBP2_NikA_DppA_OppA_like"/>
    <property type="match status" value="1"/>
</dbReference>
<accession>A0ABX1KD08</accession>
<comment type="caution">
    <text evidence="3">The sequence shown here is derived from an EMBL/GenBank/DDBJ whole genome shotgun (WGS) entry which is preliminary data.</text>
</comment>
<proteinExistence type="predicted"/>
<feature type="signal peptide" evidence="1">
    <location>
        <begin position="1"/>
        <end position="25"/>
    </location>
</feature>
<evidence type="ECO:0000259" key="2">
    <source>
        <dbReference type="Pfam" id="PF00496"/>
    </source>
</evidence>
<dbReference type="InterPro" id="IPR030678">
    <property type="entry name" value="Peptide/Ni-bd"/>
</dbReference>
<dbReference type="PANTHER" id="PTHR30290:SF65">
    <property type="entry name" value="MONOACYL PHOSPHATIDYLINOSITOL TETRAMANNOSIDE-BINDING PROTEIN LPQW-RELATED"/>
    <property type="match status" value="1"/>
</dbReference>
<feature type="chain" id="PRO_5045421752" evidence="1">
    <location>
        <begin position="26"/>
        <end position="537"/>
    </location>
</feature>
<dbReference type="EMBL" id="JABACI010000002">
    <property type="protein sequence ID" value="NLP84213.1"/>
    <property type="molecule type" value="Genomic_DNA"/>
</dbReference>
<organism evidence="3 4">
    <name type="scientific">Microbacterium salsuginis</name>
    <dbReference type="NCBI Taxonomy" id="2722803"/>
    <lineage>
        <taxon>Bacteria</taxon>
        <taxon>Bacillati</taxon>
        <taxon>Actinomycetota</taxon>
        <taxon>Actinomycetes</taxon>
        <taxon>Micrococcales</taxon>
        <taxon>Microbacteriaceae</taxon>
        <taxon>Microbacterium</taxon>
    </lineage>
</organism>
<sequence length="537" mass="56101">MLKAARAGAAIVAVAALALSGCAAGADTSSTPPSQEEAAPGFIAVADESSDSGGELVVQVDYDTAEASGLDPQGAATARSWMIEGLSYETLTTIDENLAVAPHLATSWETPSETEYVFTLADDAVFSNGRAMTADDVVGSLQRLIDNPTTWTGQLGPIASVEKTGDLEVTVTLSEPYAPFLAALANTPAAVLPMAEIEAGEVDITQEMLGTGPLVATAHRQDEEWTFEPNEHHPDAGSLGFSSLRIDIVGDEATRAAALRDGSADFAVLNSADSAELLSNAADVTVAGQKNTDYHYLMINSVSGDEALQDEAVRFAINSAIDRDAINELAFGGSTAASGVTPAGLPDSCAPGELPSAATDAAEAKAVIDEIGGLDLDLLVYTDEPVLAQIAQVMQQNLAEIGVTVSIEQLDYATYSDRVYGDPSDFDLALSWFAGYADPAMVTTWWNPGVAGFSSVYMSGSDELNELIAAGYSTEPGQARADVFTDLCALADEQSEMIPLVLRPSTIAWNTASVSPTLTTDEGYGDFLRHITEFRAG</sequence>
<dbReference type="SUPFAM" id="SSF53850">
    <property type="entry name" value="Periplasmic binding protein-like II"/>
    <property type="match status" value="1"/>
</dbReference>
<evidence type="ECO:0000313" key="4">
    <source>
        <dbReference type="Proteomes" id="UP001429745"/>
    </source>
</evidence>
<keyword evidence="1" id="KW-0732">Signal</keyword>
<reference evidence="3 4" key="1">
    <citation type="submission" date="2020-04" db="EMBL/GenBank/DDBJ databases">
        <title>CFH 90308 Microbacterium sp.</title>
        <authorList>
            <person name="Nie G."/>
            <person name="Ming H."/>
            <person name="Xia T."/>
        </authorList>
    </citation>
    <scope>NUCLEOTIDE SEQUENCE [LARGE SCALE GENOMIC DNA]</scope>
    <source>
        <strain evidence="3 4">CFH 90308</strain>
    </source>
</reference>
<dbReference type="PIRSF" id="PIRSF002741">
    <property type="entry name" value="MppA"/>
    <property type="match status" value="1"/>
</dbReference>